<dbReference type="AlphaFoldDB" id="E6YLI1"/>
<dbReference type="HOGENOM" id="CLU_112336_0_0_5"/>
<evidence type="ECO:0000313" key="3">
    <source>
        <dbReference type="Proteomes" id="UP000027336"/>
    </source>
</evidence>
<proteinExistence type="predicted"/>
<dbReference type="OrthoDB" id="7924764at2"/>
<reference evidence="2 3" key="2">
    <citation type="submission" date="2012-04" db="EMBL/GenBank/DDBJ databases">
        <title>The Genome Sequence of Bartonella rochalimae BMGH.</title>
        <authorList>
            <consortium name="The Broad Institute Genome Sequencing Platform"/>
            <consortium name="The Broad Institute Genome Sequencing Center for Infectious Disease"/>
            <person name="Feldgarden M."/>
            <person name="Kirby J."/>
            <person name="Kosoy M."/>
            <person name="Birtles R."/>
            <person name="Probert W.S."/>
            <person name="Chiaraviglio L."/>
            <person name="Walker B."/>
            <person name="Young S.K."/>
            <person name="Zeng Q."/>
            <person name="Gargeya S."/>
            <person name="Fitzgerald M."/>
            <person name="Haas B."/>
            <person name="Abouelleil A."/>
            <person name="Alvarado L."/>
            <person name="Arachchi H.M."/>
            <person name="Berlin A.M."/>
            <person name="Chapman S.B."/>
            <person name="Goldberg J."/>
            <person name="Griggs A."/>
            <person name="Gujja S."/>
            <person name="Hansen M."/>
            <person name="Howarth C."/>
            <person name="Imamovic A."/>
            <person name="Larimer J."/>
            <person name="McCowen C."/>
            <person name="Montmayeur A."/>
            <person name="Murphy C."/>
            <person name="Neiman D."/>
            <person name="Pearson M."/>
            <person name="Priest M."/>
            <person name="Roberts A."/>
            <person name="Saif S."/>
            <person name="Shea T."/>
            <person name="Sisk P."/>
            <person name="Sykes S."/>
            <person name="Wortman J."/>
            <person name="Nusbaum C."/>
            <person name="Birren B."/>
        </authorList>
    </citation>
    <scope>NUCLEOTIDE SEQUENCE [LARGE SCALE GENOMIC DNA]</scope>
    <source>
        <strain evidence="2 3">ATCC BAA-1498</strain>
    </source>
</reference>
<organism evidence="1">
    <name type="scientific">Bartonella rochalimae ATCC BAA-1498</name>
    <dbReference type="NCBI Taxonomy" id="685782"/>
    <lineage>
        <taxon>Bacteria</taxon>
        <taxon>Pseudomonadati</taxon>
        <taxon>Pseudomonadota</taxon>
        <taxon>Alphaproteobacteria</taxon>
        <taxon>Hyphomicrobiales</taxon>
        <taxon>Bartonellaceae</taxon>
        <taxon>Bartonella</taxon>
    </lineage>
</organism>
<evidence type="ECO:0000313" key="2">
    <source>
        <dbReference type="EMBL" id="KEC55165.1"/>
    </source>
</evidence>
<dbReference type="EMBL" id="FN645459">
    <property type="protein sequence ID" value="CBI77733.1"/>
    <property type="molecule type" value="Genomic_DNA"/>
</dbReference>
<sequence>MISINSFQVNPGIDSYQKHSSHKEQNLSQILQDTIQVPSAHISNKNIIPSVFHDTLSRLQELPDNSNNKIQFTEILPSLIDSTYSLSLWNTFEVDASQFQDYDGVPNGRFQVYVPLIMDSNQLKNLVHSLAREGKLLGAPQALFTALEHDTARIYNQSDIENLIGKSVNWKQGNVFGTMWDRRMIDDQLIQQFQQEGKQIFTGSIGSLRFSIIY</sequence>
<protein>
    <submittedName>
        <fullName evidence="1">Uncharacterized protein</fullName>
    </submittedName>
</protein>
<dbReference type="Proteomes" id="UP000027336">
    <property type="component" value="Unassembled WGS sequence"/>
</dbReference>
<dbReference type="EMBL" id="AHPK01000013">
    <property type="protein sequence ID" value="KEC55165.1"/>
    <property type="molecule type" value="Genomic_DNA"/>
</dbReference>
<gene>
    <name evidence="1" type="ORF">BARRO_50082</name>
    <name evidence="2" type="ORF">O99_00665</name>
</gene>
<dbReference type="RefSeq" id="WP_035006326.1">
    <property type="nucleotide sequence ID" value="NZ_KL407337.1"/>
</dbReference>
<name>E6YLI1_9HYPH</name>
<reference evidence="1" key="1">
    <citation type="journal article" date="2011" name="PLoS Genet.">
        <title>Parallel evolution of a type IV secretion system in radiating lineages of the host-restricted bacterial pathogen Bartonella.</title>
        <authorList>
            <person name="Engel P."/>
            <person name="Salzburger W."/>
            <person name="Liesch M."/>
            <person name="Chang C.C."/>
            <person name="Maruyama S."/>
            <person name="Lanz C."/>
            <person name="Calteau A."/>
            <person name="Lajus A."/>
            <person name="Medigue C."/>
            <person name="Schuster S.C."/>
            <person name="Dehio C."/>
        </authorList>
    </citation>
    <scope>NUCLEOTIDE SEQUENCE</scope>
    <source>
        <strain evidence="1">ATCC BAA-1498</strain>
    </source>
</reference>
<evidence type="ECO:0000313" key="1">
    <source>
        <dbReference type="EMBL" id="CBI77733.1"/>
    </source>
</evidence>
<dbReference type="eggNOG" id="ENOG50313VC">
    <property type="taxonomic scope" value="Bacteria"/>
</dbReference>
<accession>E6YLI1</accession>
<dbReference type="PATRIC" id="fig|685782.3.peg.682"/>
<keyword evidence="3" id="KW-1185">Reference proteome</keyword>